<dbReference type="InterPro" id="IPR013825">
    <property type="entry name" value="Topo_IA_cen_sub2"/>
</dbReference>
<dbReference type="OrthoDB" id="9804262at2"/>
<dbReference type="EC" id="5.6.2.1" evidence="10"/>
<feature type="active site" description="O-(5'-phospho-DNA)-tyrosine intermediate" evidence="10">
    <location>
        <position position="302"/>
    </location>
</feature>
<evidence type="ECO:0000256" key="9">
    <source>
        <dbReference type="ARBA" id="ARBA00023235"/>
    </source>
</evidence>
<dbReference type="GO" id="GO:0003677">
    <property type="term" value="F:DNA binding"/>
    <property type="evidence" value="ECO:0007669"/>
    <property type="project" value="UniProtKB-KW"/>
</dbReference>
<evidence type="ECO:0000259" key="11">
    <source>
        <dbReference type="PROSITE" id="PS50880"/>
    </source>
</evidence>
<dbReference type="InterPro" id="IPR013824">
    <property type="entry name" value="Topo_IA_cen_sub1"/>
</dbReference>
<feature type="region of interest" description="Interaction with DNA" evidence="10">
    <location>
        <begin position="167"/>
        <end position="172"/>
    </location>
</feature>
<dbReference type="InterPro" id="IPR013497">
    <property type="entry name" value="Topo_IA_cen"/>
</dbReference>
<dbReference type="Gene3D" id="3.40.50.140">
    <property type="match status" value="1"/>
</dbReference>
<gene>
    <name evidence="10" type="primary">topA</name>
    <name evidence="13" type="ORF">HMPREF1705_02830</name>
</gene>
<evidence type="ECO:0000256" key="6">
    <source>
        <dbReference type="ARBA" id="ARBA00022842"/>
    </source>
</evidence>
<evidence type="ECO:0000256" key="7">
    <source>
        <dbReference type="ARBA" id="ARBA00023029"/>
    </source>
</evidence>
<name>A0A0T5XB90_9BACT</name>
<dbReference type="InterPro" id="IPR034149">
    <property type="entry name" value="TOPRIM_TopoI"/>
</dbReference>
<keyword evidence="8 10" id="KW-0238">DNA-binding</keyword>
<dbReference type="PROSITE" id="PS00396">
    <property type="entry name" value="TOPO_IA_1"/>
    <property type="match status" value="1"/>
</dbReference>
<dbReference type="STRING" id="592015.HMPREF1705_02830"/>
<feature type="domain" description="Topo IA-type catalytic" evidence="12">
    <location>
        <begin position="133"/>
        <end position="557"/>
    </location>
</feature>
<keyword evidence="5" id="KW-0862">Zinc</keyword>
<dbReference type="CDD" id="cd03363">
    <property type="entry name" value="TOPRIM_TopoIA_TopoI"/>
    <property type="match status" value="1"/>
</dbReference>
<protein>
    <recommendedName>
        <fullName evidence="10">DNA topoisomerase 1</fullName>
        <ecNumber evidence="10">5.6.2.1</ecNumber>
    </recommendedName>
    <alternativeName>
        <fullName evidence="10">DNA topoisomerase I</fullName>
    </alternativeName>
</protein>
<feature type="site" description="Interaction with DNA" evidence="10">
    <location>
        <position position="159"/>
    </location>
</feature>
<comment type="catalytic activity">
    <reaction evidence="1 10">
        <text>ATP-independent breakage of single-stranded DNA, followed by passage and rejoining.</text>
        <dbReference type="EC" id="5.6.2.1"/>
    </reaction>
</comment>
<feature type="domain" description="Toprim" evidence="11">
    <location>
        <begin position="7"/>
        <end position="120"/>
    </location>
</feature>
<evidence type="ECO:0000259" key="12">
    <source>
        <dbReference type="PROSITE" id="PS52039"/>
    </source>
</evidence>
<dbReference type="GO" id="GO:0005694">
    <property type="term" value="C:chromosome"/>
    <property type="evidence" value="ECO:0007669"/>
    <property type="project" value="InterPro"/>
</dbReference>
<dbReference type="SUPFAM" id="SSF57783">
    <property type="entry name" value="Zinc beta-ribbon"/>
    <property type="match status" value="1"/>
</dbReference>
<dbReference type="NCBIfam" id="TIGR01051">
    <property type="entry name" value="topA_bact"/>
    <property type="match status" value="1"/>
</dbReference>
<dbReference type="GO" id="GO:0008270">
    <property type="term" value="F:zinc ion binding"/>
    <property type="evidence" value="ECO:0007669"/>
    <property type="project" value="UniProtKB-KW"/>
</dbReference>
<dbReference type="HAMAP" id="MF_00952">
    <property type="entry name" value="Topoisom_1_prok"/>
    <property type="match status" value="1"/>
</dbReference>
<evidence type="ECO:0000256" key="5">
    <source>
        <dbReference type="ARBA" id="ARBA00022833"/>
    </source>
</evidence>
<accession>A0A0T5XB90</accession>
<dbReference type="AlphaFoldDB" id="A0A0T5XB90"/>
<organism evidence="13 14">
    <name type="scientific">Acetomicrobium hydrogeniformans ATCC BAA-1850</name>
    <dbReference type="NCBI Taxonomy" id="592015"/>
    <lineage>
        <taxon>Bacteria</taxon>
        <taxon>Thermotogati</taxon>
        <taxon>Synergistota</taxon>
        <taxon>Synergistia</taxon>
        <taxon>Synergistales</taxon>
        <taxon>Acetomicrobiaceae</taxon>
        <taxon>Acetomicrobium</taxon>
    </lineage>
</organism>
<evidence type="ECO:0000256" key="1">
    <source>
        <dbReference type="ARBA" id="ARBA00000213"/>
    </source>
</evidence>
<feature type="site" description="Interaction with DNA" evidence="10">
    <location>
        <position position="143"/>
    </location>
</feature>
<dbReference type="InterPro" id="IPR013826">
    <property type="entry name" value="Topo_IA_cen_sub3"/>
</dbReference>
<keyword evidence="7 10" id="KW-0799">Topoisomerase</keyword>
<evidence type="ECO:0000256" key="10">
    <source>
        <dbReference type="HAMAP-Rule" id="MF_00952"/>
    </source>
</evidence>
<dbReference type="InterPro" id="IPR013498">
    <property type="entry name" value="Topo_IA_Znf"/>
</dbReference>
<dbReference type="CDD" id="cd00186">
    <property type="entry name" value="TOP1Ac"/>
    <property type="match status" value="1"/>
</dbReference>
<keyword evidence="3" id="KW-0479">Metal-binding</keyword>
<proteinExistence type="inferred from homology"/>
<dbReference type="InterPro" id="IPR028612">
    <property type="entry name" value="Topoisom_1_IA"/>
</dbReference>
<dbReference type="PROSITE" id="PS52039">
    <property type="entry name" value="TOPO_IA_2"/>
    <property type="match status" value="1"/>
</dbReference>
<keyword evidence="6" id="KW-0460">Magnesium</keyword>
<dbReference type="Gene3D" id="1.10.460.10">
    <property type="entry name" value="Topoisomerase I, domain 2"/>
    <property type="match status" value="1"/>
</dbReference>
<dbReference type="Gene3D" id="2.70.20.10">
    <property type="entry name" value="Topoisomerase I, domain 3"/>
    <property type="match status" value="1"/>
</dbReference>
<dbReference type="Pfam" id="PF01751">
    <property type="entry name" value="Toprim"/>
    <property type="match status" value="1"/>
</dbReference>
<dbReference type="SUPFAM" id="SSF56712">
    <property type="entry name" value="Prokaryotic type I DNA topoisomerase"/>
    <property type="match status" value="1"/>
</dbReference>
<dbReference type="Pfam" id="PF01131">
    <property type="entry name" value="Topoisom_bac"/>
    <property type="match status" value="1"/>
</dbReference>
<feature type="site" description="Interaction with DNA" evidence="10">
    <location>
        <position position="144"/>
    </location>
</feature>
<dbReference type="SMART" id="SM00436">
    <property type="entry name" value="TOP1Bc"/>
    <property type="match status" value="1"/>
</dbReference>
<feature type="site" description="Interaction with DNA" evidence="10">
    <location>
        <position position="147"/>
    </location>
</feature>
<dbReference type="PANTHER" id="PTHR42785:SF1">
    <property type="entry name" value="DNA TOPOISOMERASE"/>
    <property type="match status" value="1"/>
</dbReference>
<dbReference type="Gene3D" id="1.10.290.10">
    <property type="entry name" value="Topoisomerase I, domain 4"/>
    <property type="match status" value="1"/>
</dbReference>
<keyword evidence="9 10" id="KW-0413">Isomerase</keyword>
<dbReference type="InterPro" id="IPR003602">
    <property type="entry name" value="Topo_IA_DNA-bd_dom"/>
</dbReference>
<dbReference type="InterPro" id="IPR023405">
    <property type="entry name" value="Topo_IA_core_domain"/>
</dbReference>
<dbReference type="SMART" id="SM00437">
    <property type="entry name" value="TOP1Ac"/>
    <property type="match status" value="1"/>
</dbReference>
<feature type="site" description="Interaction with DNA" evidence="10">
    <location>
        <position position="488"/>
    </location>
</feature>
<sequence>MKKVSDKTLVIVESPTKAKTLKKILGRKYDIKASNGHVRDLPKSRLGVDIENNFEPEYILVRGKGPLVRELKRAAQKAKNVLLASDPDREGEAIAWHLANLLSISCEEPCRVRMYEITPRAVKEAFSKAEPIDMNKVDAQQSRRLVDRLMGYSLSPLLWKKIKAGLSAGRVQSVALRLICEKEAEIKAFVPQEYWVIAAVAEGERGQFSLKLAKKDGKNIRVTNAIDAQAAYNELLSLSYVVSKFDTKEGKRNPLPPFKTSTLQQEAARRLGFSPQKTMRVAQSLYEGIDLPGQGPVGLITYMRTDSLRIAPEGIAMARKFIEENYGERYLPKKPHQYISKERSQDAHEAIRPTNVRLVPEEIQTHLTKDQKALYELIWKRFLASQMEPAVVARTNLEVEAGPYTLRQSGVTLIFDGWSRLWPLEMKEEILPEAEVGELLKLLKLDKEQKFTKPPSRYTESGLVKVLEEKGIGRPSTYATIIQTLYDRHYVERDEAKKLFPTELGITVNSFLVEHFQSLINVEFTAKMEDELDKVERGEASWLSVVREFWVHFEGILKSVQNVAKVEVPVETIDEKCPLCGAQLIVKHGRYGKFIACSAYPDCKYTRNFKNSLDIPCPKCGEGKVVLLRSKNRRPFYGCSRYPKCDFVSWSKPTGEICPKCGGPFVVKRKAVKCADCGYEKEEIPDDAGAVGER</sequence>
<dbReference type="EMBL" id="ACJX03000001">
    <property type="protein sequence ID" value="KRT35594.1"/>
    <property type="molecule type" value="Genomic_DNA"/>
</dbReference>
<evidence type="ECO:0000256" key="2">
    <source>
        <dbReference type="ARBA" id="ARBA00009446"/>
    </source>
</evidence>
<keyword evidence="4" id="KW-0863">Zinc-finger</keyword>
<feature type="site" description="Interaction with DNA" evidence="10">
    <location>
        <position position="304"/>
    </location>
</feature>
<dbReference type="InterPro" id="IPR005733">
    <property type="entry name" value="TopoI_bac-type"/>
</dbReference>
<keyword evidence="14" id="KW-1185">Reference proteome</keyword>
<evidence type="ECO:0000256" key="4">
    <source>
        <dbReference type="ARBA" id="ARBA00022771"/>
    </source>
</evidence>
<dbReference type="Proteomes" id="UP000005273">
    <property type="component" value="Unassembled WGS sequence"/>
</dbReference>
<dbReference type="InterPro" id="IPR023406">
    <property type="entry name" value="Topo_IA_AS"/>
</dbReference>
<reference evidence="14" key="1">
    <citation type="submission" date="2012-09" db="EMBL/GenBank/DDBJ databases">
        <authorList>
            <person name="Weinstock G."/>
            <person name="Sodergren E."/>
            <person name="Clifton S."/>
            <person name="Fulton L."/>
            <person name="Fulton B."/>
            <person name="Courtney L."/>
            <person name="Fronick C."/>
            <person name="Harrison M."/>
            <person name="Strong C."/>
            <person name="Farmer C."/>
            <person name="Delehaunty K."/>
            <person name="Markovic C."/>
            <person name="Hall O."/>
            <person name="Minx P."/>
            <person name="Tomlinson C."/>
            <person name="Mitreva M."/>
            <person name="Nelson J."/>
            <person name="Hou S."/>
            <person name="Wollam A."/>
            <person name="Pepin K.H."/>
            <person name="Johnson M."/>
            <person name="Bhonagiri V."/>
            <person name="Nash W.E."/>
            <person name="Suruliraj S."/>
            <person name="Warren W."/>
            <person name="Chinwalla A."/>
            <person name="Mardis E.R."/>
            <person name="Wilson R.K."/>
        </authorList>
    </citation>
    <scope>NUCLEOTIDE SEQUENCE [LARGE SCALE GENOMIC DNA]</scope>
    <source>
        <strain evidence="14">OS1</strain>
    </source>
</reference>
<comment type="subunit">
    <text evidence="10">Monomer.</text>
</comment>
<dbReference type="GO" id="GO:0003917">
    <property type="term" value="F:DNA topoisomerase type I (single strand cut, ATP-independent) activity"/>
    <property type="evidence" value="ECO:0007669"/>
    <property type="project" value="UniProtKB-UniRule"/>
</dbReference>
<evidence type="ECO:0000313" key="13">
    <source>
        <dbReference type="EMBL" id="KRT35594.1"/>
    </source>
</evidence>
<feature type="site" description="Interaction with DNA" evidence="10">
    <location>
        <position position="152"/>
    </location>
</feature>
<dbReference type="Pfam" id="PF01396">
    <property type="entry name" value="Zn_ribbon_Top1"/>
    <property type="match status" value="3"/>
</dbReference>
<feature type="site" description="Interaction with DNA" evidence="10">
    <location>
        <position position="37"/>
    </location>
</feature>
<evidence type="ECO:0000313" key="14">
    <source>
        <dbReference type="Proteomes" id="UP000005273"/>
    </source>
</evidence>
<dbReference type="InterPro" id="IPR000380">
    <property type="entry name" value="Topo_IA"/>
</dbReference>
<comment type="caution">
    <text evidence="13">The sequence shown here is derived from an EMBL/GenBank/DDBJ whole genome shotgun (WGS) entry which is preliminary data.</text>
</comment>
<dbReference type="GO" id="GO:0006265">
    <property type="term" value="P:DNA topological change"/>
    <property type="evidence" value="ECO:0007669"/>
    <property type="project" value="UniProtKB-UniRule"/>
</dbReference>
<dbReference type="InterPro" id="IPR006171">
    <property type="entry name" value="TOPRIM_dom"/>
</dbReference>
<comment type="function">
    <text evidence="10">Releases the supercoiling and torsional tension of DNA, which is introduced during the DNA replication and transcription, by transiently cleaving and rejoining one strand of the DNA duplex. Introduces a single-strand break via transesterification at a target site in duplex DNA. The scissile phosphodiester is attacked by the catalytic tyrosine of the enzyme, resulting in the formation of a DNA-(5'-phosphotyrosyl)-enzyme intermediate and the expulsion of a 3'-OH DNA strand. The free DNA strand then undergoes passage around the unbroken strand, thus removing DNA supercoils. Finally, in the religation step, the DNA 3'-OH attacks the covalent intermediate to expel the active-site tyrosine and restore the DNA phosphodiester backbone.</text>
</comment>
<evidence type="ECO:0000256" key="3">
    <source>
        <dbReference type="ARBA" id="ARBA00022723"/>
    </source>
</evidence>
<comment type="similarity">
    <text evidence="2 10">Belongs to the type IA topoisomerase family.</text>
</comment>
<dbReference type="Gene3D" id="3.30.65.10">
    <property type="entry name" value="Bacterial Topoisomerase I, domain 1"/>
    <property type="match status" value="2"/>
</dbReference>
<dbReference type="PANTHER" id="PTHR42785">
    <property type="entry name" value="DNA TOPOISOMERASE, TYPE IA, CORE"/>
    <property type="match status" value="1"/>
</dbReference>
<dbReference type="SMART" id="SM00493">
    <property type="entry name" value="TOPRIM"/>
    <property type="match status" value="1"/>
</dbReference>
<dbReference type="PRINTS" id="PR00417">
    <property type="entry name" value="PRTPISMRASEI"/>
</dbReference>
<dbReference type="PROSITE" id="PS50880">
    <property type="entry name" value="TOPRIM"/>
    <property type="match status" value="1"/>
</dbReference>
<dbReference type="eggNOG" id="COG0550">
    <property type="taxonomic scope" value="Bacteria"/>
</dbReference>
<dbReference type="InterPro" id="IPR003601">
    <property type="entry name" value="Topo_IA_2"/>
</dbReference>
<evidence type="ECO:0000256" key="8">
    <source>
        <dbReference type="ARBA" id="ARBA00023125"/>
    </source>
</evidence>